<gene>
    <name evidence="1" type="ORF">E2C01_028362</name>
</gene>
<proteinExistence type="predicted"/>
<organism evidence="1 2">
    <name type="scientific">Portunus trituberculatus</name>
    <name type="common">Swimming crab</name>
    <name type="synonym">Neptunus trituberculatus</name>
    <dbReference type="NCBI Taxonomy" id="210409"/>
    <lineage>
        <taxon>Eukaryota</taxon>
        <taxon>Metazoa</taxon>
        <taxon>Ecdysozoa</taxon>
        <taxon>Arthropoda</taxon>
        <taxon>Crustacea</taxon>
        <taxon>Multicrustacea</taxon>
        <taxon>Malacostraca</taxon>
        <taxon>Eumalacostraca</taxon>
        <taxon>Eucarida</taxon>
        <taxon>Decapoda</taxon>
        <taxon>Pleocyemata</taxon>
        <taxon>Brachyura</taxon>
        <taxon>Eubrachyura</taxon>
        <taxon>Portunoidea</taxon>
        <taxon>Portunidae</taxon>
        <taxon>Portuninae</taxon>
        <taxon>Portunus</taxon>
    </lineage>
</organism>
<comment type="caution">
    <text evidence="1">The sequence shown here is derived from an EMBL/GenBank/DDBJ whole genome shotgun (WGS) entry which is preliminary data.</text>
</comment>
<name>A0A5B7ENV8_PORTR</name>
<keyword evidence="2" id="KW-1185">Reference proteome</keyword>
<accession>A0A5B7ENV8</accession>
<evidence type="ECO:0000313" key="2">
    <source>
        <dbReference type="Proteomes" id="UP000324222"/>
    </source>
</evidence>
<evidence type="ECO:0000313" key="1">
    <source>
        <dbReference type="EMBL" id="MPC34958.1"/>
    </source>
</evidence>
<dbReference type="EMBL" id="VSRR010003167">
    <property type="protein sequence ID" value="MPC34958.1"/>
    <property type="molecule type" value="Genomic_DNA"/>
</dbReference>
<sequence length="127" mass="14230">MSKHQENLSEYVSCCSLTLRSTSSRFTWETTAGSSTPITSSTIPQHSYKKLTADTSHSNTWKIINSASKMVQPTVPTLPRTISPSGIWTARPRMKNGSLLVKTRVRIHTIDVELEVTAIHYCQHQTK</sequence>
<dbReference type="Proteomes" id="UP000324222">
    <property type="component" value="Unassembled WGS sequence"/>
</dbReference>
<dbReference type="AlphaFoldDB" id="A0A5B7ENV8"/>
<reference evidence="1 2" key="1">
    <citation type="submission" date="2019-05" db="EMBL/GenBank/DDBJ databases">
        <title>Another draft genome of Portunus trituberculatus and its Hox gene families provides insights of decapod evolution.</title>
        <authorList>
            <person name="Jeong J.-H."/>
            <person name="Song I."/>
            <person name="Kim S."/>
            <person name="Choi T."/>
            <person name="Kim D."/>
            <person name="Ryu S."/>
            <person name="Kim W."/>
        </authorList>
    </citation>
    <scope>NUCLEOTIDE SEQUENCE [LARGE SCALE GENOMIC DNA]</scope>
    <source>
        <tissue evidence="1">Muscle</tissue>
    </source>
</reference>
<protein>
    <submittedName>
        <fullName evidence="1">Uncharacterized protein</fullName>
    </submittedName>
</protein>